<protein>
    <recommendedName>
        <fullName evidence="5">Exlusion protein FxsA</fullName>
    </recommendedName>
</protein>
<name>A0A2M9FWB9_9PROT</name>
<dbReference type="GO" id="GO:0016020">
    <property type="term" value="C:membrane"/>
    <property type="evidence" value="ECO:0007669"/>
    <property type="project" value="InterPro"/>
</dbReference>
<feature type="transmembrane region" description="Helical" evidence="2">
    <location>
        <begin position="76"/>
        <end position="101"/>
    </location>
</feature>
<organism evidence="3 4">
    <name type="scientific">Minwuia thermotolerans</name>
    <dbReference type="NCBI Taxonomy" id="2056226"/>
    <lineage>
        <taxon>Bacteria</taxon>
        <taxon>Pseudomonadati</taxon>
        <taxon>Pseudomonadota</taxon>
        <taxon>Alphaproteobacteria</taxon>
        <taxon>Minwuiales</taxon>
        <taxon>Minwuiaceae</taxon>
        <taxon>Minwuia</taxon>
    </lineage>
</organism>
<gene>
    <name evidence="3" type="ORF">CVT23_19900</name>
</gene>
<keyword evidence="2" id="KW-0812">Transmembrane</keyword>
<dbReference type="AlphaFoldDB" id="A0A2M9FWB9"/>
<keyword evidence="2" id="KW-0472">Membrane</keyword>
<dbReference type="Pfam" id="PF04186">
    <property type="entry name" value="FxsA"/>
    <property type="match status" value="1"/>
</dbReference>
<dbReference type="NCBIfam" id="NF008528">
    <property type="entry name" value="PRK11463.1-2"/>
    <property type="match status" value="1"/>
</dbReference>
<sequence length="165" mass="17910">MPLLLLALFIGMPILEIAVFIEAGGWIGLWPTLAIVLLTGIAGTALLRIQGYGVVRRIREQMDQGRPPVFEMFEGLCLFAAGLLLLTPGFVTDTIGFLLFLPPLRKAIARLIGRRIQVQVNARGFGPGEPPHGPHGPGGPRRDPGGPVIDGEYETVEPDRDRLRS</sequence>
<keyword evidence="4" id="KW-1185">Reference proteome</keyword>
<evidence type="ECO:0000256" key="2">
    <source>
        <dbReference type="SAM" id="Phobius"/>
    </source>
</evidence>
<reference evidence="3 4" key="1">
    <citation type="submission" date="2017-11" db="EMBL/GenBank/DDBJ databases">
        <title>Draft genome sequence of Rhizobiales bacterium SY3-13.</title>
        <authorList>
            <person name="Sun C."/>
        </authorList>
    </citation>
    <scope>NUCLEOTIDE SEQUENCE [LARGE SCALE GENOMIC DNA]</scope>
    <source>
        <strain evidence="3 4">SY3-13</strain>
    </source>
</reference>
<evidence type="ECO:0000256" key="1">
    <source>
        <dbReference type="SAM" id="MobiDB-lite"/>
    </source>
</evidence>
<accession>A0A2M9FWB9</accession>
<comment type="caution">
    <text evidence="3">The sequence shown here is derived from an EMBL/GenBank/DDBJ whole genome shotgun (WGS) entry which is preliminary data.</text>
</comment>
<dbReference type="PANTHER" id="PTHR35335">
    <property type="entry name" value="UPF0716 PROTEIN FXSA"/>
    <property type="match status" value="1"/>
</dbReference>
<feature type="region of interest" description="Disordered" evidence="1">
    <location>
        <begin position="123"/>
        <end position="165"/>
    </location>
</feature>
<dbReference type="RefSeq" id="WP_109795577.1">
    <property type="nucleotide sequence ID" value="NZ_PHIG01000054.1"/>
</dbReference>
<dbReference type="Proteomes" id="UP000229498">
    <property type="component" value="Unassembled WGS sequence"/>
</dbReference>
<feature type="transmembrane region" description="Helical" evidence="2">
    <location>
        <begin position="33"/>
        <end position="55"/>
    </location>
</feature>
<dbReference type="EMBL" id="PHIG01000054">
    <property type="protein sequence ID" value="PJK27752.1"/>
    <property type="molecule type" value="Genomic_DNA"/>
</dbReference>
<proteinExistence type="predicted"/>
<evidence type="ECO:0000313" key="4">
    <source>
        <dbReference type="Proteomes" id="UP000229498"/>
    </source>
</evidence>
<evidence type="ECO:0000313" key="3">
    <source>
        <dbReference type="EMBL" id="PJK27752.1"/>
    </source>
</evidence>
<dbReference type="PANTHER" id="PTHR35335:SF1">
    <property type="entry name" value="UPF0716 PROTEIN FXSA"/>
    <property type="match status" value="1"/>
</dbReference>
<dbReference type="OrthoDB" id="9792788at2"/>
<dbReference type="InterPro" id="IPR007313">
    <property type="entry name" value="FxsA"/>
</dbReference>
<keyword evidence="2" id="KW-1133">Transmembrane helix</keyword>
<evidence type="ECO:0008006" key="5">
    <source>
        <dbReference type="Google" id="ProtNLM"/>
    </source>
</evidence>